<dbReference type="HOGENOM" id="CLU_002360_5_1_11"/>
<dbReference type="InterPro" id="IPR059000">
    <property type="entry name" value="ATPase_P-type_domA"/>
</dbReference>
<evidence type="ECO:0000256" key="3">
    <source>
        <dbReference type="ARBA" id="ARBA00022967"/>
    </source>
</evidence>
<keyword evidence="9" id="KW-1185">Reference proteome</keyword>
<comment type="caution">
    <text evidence="8">The sequence shown here is derived from an EMBL/GenBank/DDBJ whole genome shotgun (WGS) entry which is preliminary data.</text>
</comment>
<feature type="transmembrane region" description="Helical" evidence="6">
    <location>
        <begin position="674"/>
        <end position="695"/>
    </location>
</feature>
<dbReference type="PATRIC" id="fig|883077.3.peg.869"/>
<dbReference type="PANTHER" id="PTHR42861">
    <property type="entry name" value="CALCIUM-TRANSPORTING ATPASE"/>
    <property type="match status" value="1"/>
</dbReference>
<dbReference type="GO" id="GO:0005524">
    <property type="term" value="F:ATP binding"/>
    <property type="evidence" value="ECO:0007669"/>
    <property type="project" value="UniProtKB-KW"/>
</dbReference>
<dbReference type="InterPro" id="IPR023299">
    <property type="entry name" value="ATPase_P-typ_cyto_dom_N"/>
</dbReference>
<keyword evidence="5 6" id="KW-0472">Membrane</keyword>
<protein>
    <submittedName>
        <fullName evidence="8">HAD ATPase, P-type, family IC</fullName>
    </submittedName>
</protein>
<feature type="transmembrane region" description="Helical" evidence="6">
    <location>
        <begin position="609"/>
        <end position="631"/>
    </location>
</feature>
<sequence>MTHSSTLSGLTHAEVRERVARGETNDVRQRTSRSIASIIRENVLTLFNAILISAAVLVLIFGHPQDVVFGGVLIINAIIGIASELKAKRTLDSLAIVDAPTALVIRGGKTQEILAKDVVLDDVMCLELGTQICADGVVEESSGLEVDEALLTGESTPVKKKVGDQVLAGTSVVAGSALMVAHAVGAQTYAQDLSRRARVYTRTISHIQVSINKVLRVISALLIPVIVLTMWSQTRIAGTDAAWNQAIVLAVASVVGMIPQGLVLLTSMNFAIGSATLARRGVLVQELPAVEVLARVDSVCVDKTGTLTTGHIRVRTLRIGANVSEDEATPALKALSANRANATAQAIDDYYSDADLGQVNWAIPFSSARKWSACGTTSGSWYLGAPEILRSSKEPGDFDQLIDEYSAEGLRVVALARSQECDEATAFDASSGDYLLPDARRVVGIIVLEEDLRLDVADTLTYFARQDVRVRVISGDNPVTVGALARQAGLSRPDGKPLVITDARTLPVDTLSDEFGQIVEKTDVFGRVTPEQKRAMVQALQANGHTVAMTGDGVNDALALKDSDLGIAMGNGSQATKAVAQIVLIDSKFAVLPGVVGEGRRIIANMERVCALFLAKTVYAALIVVTCALMAWEYPFLPRHFTYIDALTIGIPAFFLALAPNTRRYVPGFLHRTLALALPAGIALTLAALGSYAIVGPGDEYARTIATLSLIVGALWLVSVTARPLLGWRGGLVLLMALGAFMGVSIPTIRTFLALSWPTHEHWLVIGVSGVGAGLLIEASHRLYHKRQHAHAEAIGASDTAQF</sequence>
<feature type="transmembrane region" description="Helical" evidence="6">
    <location>
        <begin position="701"/>
        <end position="720"/>
    </location>
</feature>
<dbReference type="SFLD" id="SFLDG00002">
    <property type="entry name" value="C1.7:_P-type_atpase_like"/>
    <property type="match status" value="1"/>
</dbReference>
<evidence type="ECO:0000256" key="1">
    <source>
        <dbReference type="ARBA" id="ARBA00004651"/>
    </source>
</evidence>
<dbReference type="InterPro" id="IPR018303">
    <property type="entry name" value="ATPase_P-typ_P_site"/>
</dbReference>
<dbReference type="InterPro" id="IPR023298">
    <property type="entry name" value="ATPase_P-typ_TM_dom_sf"/>
</dbReference>
<dbReference type="GO" id="GO:0005886">
    <property type="term" value="C:plasma membrane"/>
    <property type="evidence" value="ECO:0007669"/>
    <property type="project" value="UniProtKB-SubCell"/>
</dbReference>
<dbReference type="NCBIfam" id="TIGR01494">
    <property type="entry name" value="ATPase_P-type"/>
    <property type="match status" value="2"/>
</dbReference>
<dbReference type="SUPFAM" id="SSF81653">
    <property type="entry name" value="Calcium ATPase, transduction domain A"/>
    <property type="match status" value="1"/>
</dbReference>
<dbReference type="SFLD" id="SFLDF00027">
    <property type="entry name" value="p-type_atpase"/>
    <property type="match status" value="1"/>
</dbReference>
<feature type="domain" description="P-type ATPase A" evidence="7">
    <location>
        <begin position="99"/>
        <end position="195"/>
    </location>
</feature>
<dbReference type="Gene3D" id="2.70.150.10">
    <property type="entry name" value="Calcium-transporting ATPase, cytoplasmic transduction domain A"/>
    <property type="match status" value="1"/>
</dbReference>
<feature type="transmembrane region" description="Helical" evidence="6">
    <location>
        <begin position="214"/>
        <end position="234"/>
    </location>
</feature>
<dbReference type="SUPFAM" id="SSF81665">
    <property type="entry name" value="Calcium ATPase, transmembrane domain M"/>
    <property type="match status" value="1"/>
</dbReference>
<evidence type="ECO:0000256" key="6">
    <source>
        <dbReference type="SAM" id="Phobius"/>
    </source>
</evidence>
<dbReference type="InterPro" id="IPR044492">
    <property type="entry name" value="P_typ_ATPase_HD_dom"/>
</dbReference>
<dbReference type="RefSeq" id="WP_006681068.1">
    <property type="nucleotide sequence ID" value="NZ_JH815209.1"/>
</dbReference>
<evidence type="ECO:0000256" key="2">
    <source>
        <dbReference type="ARBA" id="ARBA00022692"/>
    </source>
</evidence>
<evidence type="ECO:0000256" key="5">
    <source>
        <dbReference type="ARBA" id="ARBA00023136"/>
    </source>
</evidence>
<feature type="transmembrane region" description="Helical" evidence="6">
    <location>
        <begin position="43"/>
        <end position="61"/>
    </location>
</feature>
<feature type="transmembrane region" description="Helical" evidence="6">
    <location>
        <begin position="763"/>
        <end position="779"/>
    </location>
</feature>
<evidence type="ECO:0000313" key="9">
    <source>
        <dbReference type="Proteomes" id="UP000003994"/>
    </source>
</evidence>
<dbReference type="AlphaFoldDB" id="K0YS09"/>
<dbReference type="GO" id="GO:0016887">
    <property type="term" value="F:ATP hydrolysis activity"/>
    <property type="evidence" value="ECO:0007669"/>
    <property type="project" value="InterPro"/>
</dbReference>
<feature type="transmembrane region" description="Helical" evidence="6">
    <location>
        <begin position="732"/>
        <end position="757"/>
    </location>
</feature>
<gene>
    <name evidence="8" type="ORF">HMPREF9241_00863</name>
</gene>
<feature type="transmembrane region" description="Helical" evidence="6">
    <location>
        <begin position="67"/>
        <end position="85"/>
    </location>
</feature>
<dbReference type="PROSITE" id="PS00154">
    <property type="entry name" value="ATPASE_E1_E2"/>
    <property type="match status" value="1"/>
</dbReference>
<proteinExistence type="predicted"/>
<dbReference type="PRINTS" id="PR00120">
    <property type="entry name" value="HATPASE"/>
</dbReference>
<keyword evidence="2 6" id="KW-0812">Transmembrane</keyword>
<dbReference type="Pfam" id="PF00122">
    <property type="entry name" value="E1-E2_ATPase"/>
    <property type="match status" value="1"/>
</dbReference>
<name>K0YS09_9ACTO</name>
<dbReference type="SFLD" id="SFLDS00003">
    <property type="entry name" value="Haloacid_Dehalogenase"/>
    <property type="match status" value="1"/>
</dbReference>
<dbReference type="InterPro" id="IPR036412">
    <property type="entry name" value="HAD-like_sf"/>
</dbReference>
<dbReference type="Proteomes" id="UP000003994">
    <property type="component" value="Unassembled WGS sequence"/>
</dbReference>
<comment type="subcellular location">
    <subcellularLocation>
        <location evidence="1">Cell membrane</location>
        <topology evidence="1">Multi-pass membrane protein</topology>
    </subcellularLocation>
</comment>
<evidence type="ECO:0000313" key="8">
    <source>
        <dbReference type="EMBL" id="EJZ86238.1"/>
    </source>
</evidence>
<dbReference type="eggNOG" id="COG0474">
    <property type="taxonomic scope" value="Bacteria"/>
</dbReference>
<evidence type="ECO:0000259" key="7">
    <source>
        <dbReference type="Pfam" id="PF00122"/>
    </source>
</evidence>
<keyword evidence="3" id="KW-1278">Translocase</keyword>
<dbReference type="STRING" id="883077.HMPREF9241_00863"/>
<dbReference type="Gene3D" id="3.40.50.1000">
    <property type="entry name" value="HAD superfamily/HAD-like"/>
    <property type="match status" value="1"/>
</dbReference>
<reference evidence="8 9" key="1">
    <citation type="submission" date="2012-07" db="EMBL/GenBank/DDBJ databases">
        <title>The Genome Sequence of Actinomyces turicensis ACS-279-V-COL4.</title>
        <authorList>
            <consortium name="The Broad Institute Genome Sequencing Platform"/>
            <person name="Earl A."/>
            <person name="Ward D."/>
            <person name="Feldgarden M."/>
            <person name="Gevers D."/>
            <person name="Saerens B."/>
            <person name="Vaneechoutte M."/>
            <person name="Walker B."/>
            <person name="Young S.K."/>
            <person name="Zeng Q."/>
            <person name="Gargeya S."/>
            <person name="Fitzgerald M."/>
            <person name="Haas B."/>
            <person name="Abouelleil A."/>
            <person name="Alvarado L."/>
            <person name="Arachchi H.M."/>
            <person name="Berlin A."/>
            <person name="Chapman S.B."/>
            <person name="Goldberg J."/>
            <person name="Griggs A."/>
            <person name="Gujja S."/>
            <person name="Hansen M."/>
            <person name="Howarth C."/>
            <person name="Imamovic A."/>
            <person name="Larimer J."/>
            <person name="McCowen C."/>
            <person name="Montmayeur A."/>
            <person name="Murphy C."/>
            <person name="Neiman D."/>
            <person name="Pearson M."/>
            <person name="Priest M."/>
            <person name="Roberts A."/>
            <person name="Saif S."/>
            <person name="Shea T."/>
            <person name="Sisk P."/>
            <person name="Sykes S."/>
            <person name="Wortman J."/>
            <person name="Nusbaum C."/>
            <person name="Birren B."/>
        </authorList>
    </citation>
    <scope>NUCLEOTIDE SEQUENCE [LARGE SCALE GENOMIC DNA]</scope>
    <source>
        <strain evidence="8 9">ACS-279-V-Col4</strain>
    </source>
</reference>
<dbReference type="InterPro" id="IPR008250">
    <property type="entry name" value="ATPase_P-typ_transduc_dom_A_sf"/>
</dbReference>
<accession>K0YS09</accession>
<dbReference type="Gene3D" id="1.20.1110.10">
    <property type="entry name" value="Calcium-transporting ATPase, transmembrane domain"/>
    <property type="match status" value="1"/>
</dbReference>
<keyword evidence="4 6" id="KW-1133">Transmembrane helix</keyword>
<dbReference type="PRINTS" id="PR00119">
    <property type="entry name" value="CATATPASE"/>
</dbReference>
<evidence type="ECO:0000256" key="4">
    <source>
        <dbReference type="ARBA" id="ARBA00022989"/>
    </source>
</evidence>
<organism evidence="8 9">
    <name type="scientific">Schaalia turicensis ACS-279-V-Col4</name>
    <dbReference type="NCBI Taxonomy" id="883077"/>
    <lineage>
        <taxon>Bacteria</taxon>
        <taxon>Bacillati</taxon>
        <taxon>Actinomycetota</taxon>
        <taxon>Actinomycetes</taxon>
        <taxon>Actinomycetales</taxon>
        <taxon>Actinomycetaceae</taxon>
        <taxon>Schaalia</taxon>
    </lineage>
</organism>
<feature type="transmembrane region" description="Helical" evidence="6">
    <location>
        <begin position="643"/>
        <end position="662"/>
    </location>
</feature>
<dbReference type="Gene3D" id="3.40.1110.10">
    <property type="entry name" value="Calcium-transporting ATPase, cytoplasmic domain N"/>
    <property type="match status" value="1"/>
</dbReference>
<feature type="transmembrane region" description="Helical" evidence="6">
    <location>
        <begin position="246"/>
        <end position="272"/>
    </location>
</feature>
<dbReference type="InterPro" id="IPR023214">
    <property type="entry name" value="HAD_sf"/>
</dbReference>
<dbReference type="InterPro" id="IPR001757">
    <property type="entry name" value="P_typ_ATPase"/>
</dbReference>
<dbReference type="Pfam" id="PF00702">
    <property type="entry name" value="Hydrolase"/>
    <property type="match status" value="1"/>
</dbReference>
<dbReference type="SUPFAM" id="SSF56784">
    <property type="entry name" value="HAD-like"/>
    <property type="match status" value="1"/>
</dbReference>
<dbReference type="EMBL" id="AGWQ01000006">
    <property type="protein sequence ID" value="EJZ86238.1"/>
    <property type="molecule type" value="Genomic_DNA"/>
</dbReference>